<dbReference type="AlphaFoldDB" id="A0A2A2LM49"/>
<evidence type="ECO:0000256" key="6">
    <source>
        <dbReference type="ARBA" id="ARBA00022989"/>
    </source>
</evidence>
<dbReference type="EMBL" id="LIAE01006582">
    <property type="protein sequence ID" value="PAV87303.1"/>
    <property type="molecule type" value="Genomic_DNA"/>
</dbReference>
<keyword evidence="4 9" id="KW-0812">Transmembrane</keyword>
<dbReference type="Proteomes" id="UP000218231">
    <property type="component" value="Unassembled WGS sequence"/>
</dbReference>
<evidence type="ECO:0000256" key="8">
    <source>
        <dbReference type="ARBA" id="ARBA00045912"/>
    </source>
</evidence>
<protein>
    <recommendedName>
        <fullName evidence="9">Protein RFT1 homolog</fullName>
    </recommendedName>
</protein>
<proteinExistence type="inferred from homology"/>
<dbReference type="OrthoDB" id="9979195at2759"/>
<feature type="transmembrane region" description="Helical" evidence="9">
    <location>
        <begin position="38"/>
        <end position="56"/>
    </location>
</feature>
<evidence type="ECO:0000256" key="2">
    <source>
        <dbReference type="ARBA" id="ARBA00004922"/>
    </source>
</evidence>
<feature type="transmembrane region" description="Helical" evidence="9">
    <location>
        <begin position="170"/>
        <end position="190"/>
    </location>
</feature>
<dbReference type="PANTHER" id="PTHR13117">
    <property type="entry name" value="ENDOPLASMIC RETICULUM MULTISPAN TRANSMEMBRANE PROTEIN-RELATED"/>
    <property type="match status" value="1"/>
</dbReference>
<feature type="transmembrane region" description="Helical" evidence="9">
    <location>
        <begin position="142"/>
        <end position="164"/>
    </location>
</feature>
<accession>A0A2A2LM49</accession>
<evidence type="ECO:0000256" key="4">
    <source>
        <dbReference type="ARBA" id="ARBA00022692"/>
    </source>
</evidence>
<dbReference type="GO" id="GO:0006488">
    <property type="term" value="P:dolichol-linked oligosaccharide biosynthetic process"/>
    <property type="evidence" value="ECO:0007669"/>
    <property type="project" value="InterPro"/>
</dbReference>
<dbReference type="GO" id="GO:0034203">
    <property type="term" value="P:glycolipid translocation"/>
    <property type="evidence" value="ECO:0007669"/>
    <property type="project" value="TreeGrafter"/>
</dbReference>
<reference evidence="10 11" key="1">
    <citation type="journal article" date="2017" name="Curr. Biol.">
        <title>Genome architecture and evolution of a unichromosomal asexual nematode.</title>
        <authorList>
            <person name="Fradin H."/>
            <person name="Zegar C."/>
            <person name="Gutwein M."/>
            <person name="Lucas J."/>
            <person name="Kovtun M."/>
            <person name="Corcoran D."/>
            <person name="Baugh L.R."/>
            <person name="Kiontke K."/>
            <person name="Gunsalus K."/>
            <person name="Fitch D.H."/>
            <person name="Piano F."/>
        </authorList>
    </citation>
    <scope>NUCLEOTIDE SEQUENCE [LARGE SCALE GENOMIC DNA]</scope>
    <source>
        <strain evidence="10">PF1309</strain>
    </source>
</reference>
<evidence type="ECO:0000256" key="9">
    <source>
        <dbReference type="RuleBase" id="RU365067"/>
    </source>
</evidence>
<comment type="function">
    <text evidence="8 9">Intramembrane glycolipid transporter that operates in the biosynthetic pathway of dolichol-linked oligosaccharides, the glycan precursors employed in protein asparagine (N)-glycosylation. The sequential addition of sugars to dolichol pyrophosphate produces dolichol-linked oligosaccharides containing fourteen sugars, including two GlcNAcs, nine mannoses and three glucoses. Once assembled, the oligosaccharide is transferred from the lipid to nascent proteins by oligosaccharyltransferases. The assembly of dolichol-linked oligosaccharides begins on the cytosolic side of the endoplasmic reticulum membrane and finishes in its lumen. RFT1 could mediate the translocation of the cytosolically oriented intermediate DolPP-GlcNAc2Man5, produced by ALG11, into the ER lumen where dolichol-linked oligosaccharides assembly continues. However, the intramembrane lipid transporter activity could not be confirmed in vitro.</text>
</comment>
<comment type="caution">
    <text evidence="10">The sequence shown here is derived from an EMBL/GenBank/DDBJ whole genome shotgun (WGS) entry which is preliminary data.</text>
</comment>
<feature type="transmembrane region" description="Helical" evidence="9">
    <location>
        <begin position="12"/>
        <end position="32"/>
    </location>
</feature>
<comment type="subcellular location">
    <subcellularLocation>
        <location evidence="1 9">Endoplasmic reticulum membrane</location>
        <topology evidence="1 9">Multi-pass membrane protein</topology>
    </subcellularLocation>
</comment>
<feature type="transmembrane region" description="Helical" evidence="9">
    <location>
        <begin position="108"/>
        <end position="130"/>
    </location>
</feature>
<evidence type="ECO:0000256" key="5">
    <source>
        <dbReference type="ARBA" id="ARBA00022824"/>
    </source>
</evidence>
<name>A0A2A2LM49_9BILA</name>
<keyword evidence="6 9" id="KW-1133">Transmembrane helix</keyword>
<dbReference type="GO" id="GO:0005789">
    <property type="term" value="C:endoplasmic reticulum membrane"/>
    <property type="evidence" value="ECO:0007669"/>
    <property type="project" value="UniProtKB-SubCell"/>
</dbReference>
<feature type="transmembrane region" description="Helical" evidence="9">
    <location>
        <begin position="372"/>
        <end position="393"/>
    </location>
</feature>
<feature type="transmembrane region" description="Helical" evidence="9">
    <location>
        <begin position="329"/>
        <end position="352"/>
    </location>
</feature>
<comment type="pathway">
    <text evidence="2">Protein modification; protein glycosylation.</text>
</comment>
<keyword evidence="11" id="KW-1185">Reference proteome</keyword>
<evidence type="ECO:0000256" key="3">
    <source>
        <dbReference type="ARBA" id="ARBA00010288"/>
    </source>
</evidence>
<keyword evidence="5" id="KW-0256">Endoplasmic reticulum</keyword>
<keyword evidence="7 9" id="KW-0472">Membrane</keyword>
<dbReference type="InterPro" id="IPR007594">
    <property type="entry name" value="RFT1"/>
</dbReference>
<feature type="transmembrane region" description="Helical" evidence="9">
    <location>
        <begin position="77"/>
        <end position="96"/>
    </location>
</feature>
<dbReference type="PANTHER" id="PTHR13117:SF5">
    <property type="entry name" value="PROTEIN RFT1 HOMOLOG"/>
    <property type="match status" value="1"/>
</dbReference>
<sequence>MSSSLATSIATNFSAQLVARVCSFLITAYLLRIVDNDVLGLVNVRLTLLYSTILFLTREPMRKADILKDSLPAFVNLIWCSPLICGVLSVLCTLLWRLTLSSSVEVPFFTLASFPLAAFIESCAEPFAVIALRFSLHRQFAIAQAILISFQRITVFLWIVLFHPAKENELFVFAVAQILASFFYLTYYFVTFYRLSKQKTEELKMFGGFADFFPKFGFGIDVTSVRAVTTLMGHSIFKQLLTDGSSYVMTFTQLLSLKQQAVYDSVERLGSLVARIALAPIEELASAYFSSVLQSSSKVFKNNTVIFPSFLPLQRLVIFEKSFDDAVSVLSNILYVMNLSGLIVCAFGLSYAKIAVTLYGGNLLADNGGGRLLSVYAIYLWTIALNGITECFAMASMTNKGVSLELNYYMSNHSIVVSIPDSLARRVHGPFRLDPPDSQLHSLQLFRPCRFHLRQHHQHARQNHLQLEAHFCLFGRQDSECVRGPVAFPFYGHLHCIRIICLSAFRIVICVDPRLVVYPVARGHWRSALSPPRGSHLHKRPGHFCANQQHSKAASRLSHHYFFFFFYITRTKIRYQKIDVIVKMHSNAILNAKSNFMNT</sequence>
<evidence type="ECO:0000313" key="11">
    <source>
        <dbReference type="Proteomes" id="UP000218231"/>
    </source>
</evidence>
<evidence type="ECO:0000256" key="7">
    <source>
        <dbReference type="ARBA" id="ARBA00023136"/>
    </source>
</evidence>
<comment type="caution">
    <text evidence="9">Lacks conserved residue(s) required for the propagation of feature annotation.</text>
</comment>
<dbReference type="STRING" id="2018661.A0A2A2LM49"/>
<comment type="similarity">
    <text evidence="3 9">Belongs to the RFT1 family.</text>
</comment>
<organism evidence="10 11">
    <name type="scientific">Diploscapter pachys</name>
    <dbReference type="NCBI Taxonomy" id="2018661"/>
    <lineage>
        <taxon>Eukaryota</taxon>
        <taxon>Metazoa</taxon>
        <taxon>Ecdysozoa</taxon>
        <taxon>Nematoda</taxon>
        <taxon>Chromadorea</taxon>
        <taxon>Rhabditida</taxon>
        <taxon>Rhabditina</taxon>
        <taxon>Rhabditomorpha</taxon>
        <taxon>Rhabditoidea</taxon>
        <taxon>Rhabditidae</taxon>
        <taxon>Diploscapter</taxon>
    </lineage>
</organism>
<evidence type="ECO:0000313" key="10">
    <source>
        <dbReference type="EMBL" id="PAV87303.1"/>
    </source>
</evidence>
<evidence type="ECO:0000256" key="1">
    <source>
        <dbReference type="ARBA" id="ARBA00004477"/>
    </source>
</evidence>
<dbReference type="Pfam" id="PF04506">
    <property type="entry name" value="Rft-1"/>
    <property type="match status" value="1"/>
</dbReference>
<gene>
    <name evidence="10" type="ORF">WR25_15867</name>
</gene>